<feature type="transmembrane region" description="Helical" evidence="2">
    <location>
        <begin position="320"/>
        <end position="338"/>
    </location>
</feature>
<dbReference type="Proteomes" id="UP001161017">
    <property type="component" value="Unassembled WGS sequence"/>
</dbReference>
<evidence type="ECO:0000256" key="2">
    <source>
        <dbReference type="SAM" id="Phobius"/>
    </source>
</evidence>
<reference evidence="3" key="1">
    <citation type="journal article" date="2023" name="Genome Biol. Evol.">
        <title>First Whole Genome Sequence and Flow Cytometry Genome Size Data for the Lichen-Forming Fungus Ramalina farinacea (Ascomycota).</title>
        <authorList>
            <person name="Llewellyn T."/>
            <person name="Mian S."/>
            <person name="Hill R."/>
            <person name="Leitch I.J."/>
            <person name="Gaya E."/>
        </authorList>
    </citation>
    <scope>NUCLEOTIDE SEQUENCE</scope>
    <source>
        <strain evidence="3">LIQ254RAFAR</strain>
    </source>
</reference>
<gene>
    <name evidence="3" type="ORF">OHK93_004058</name>
</gene>
<keyword evidence="2" id="KW-0812">Transmembrane</keyword>
<name>A0AA43QIC3_9LECA</name>
<comment type="caution">
    <text evidence="3">The sequence shown here is derived from an EMBL/GenBank/DDBJ whole genome shotgun (WGS) entry which is preliminary data.</text>
</comment>
<accession>A0AA43QIC3</accession>
<sequence>MLLYRIINSVYLLTTFVGALPSEVRSSNRHDGLLKRGTERTVRLALYIESDEMLTTPKGDLYFPNHSALFIDGSETEGPLKLDLESWSTKNGDSMIHGVGVKDFGVGQRDRKLGSQVQEGGEIRLVLYQSTTDKTNREFFDLESKTGIFIDAINDDPQYRYGSSNSGNLNTCHDLNKRILEKHLNIPITQDSTAQKWFDTYSAWTESTTSEVGAKGHIASIYLLDETKTEIPGTAVEIEDPGCKKMSKRAGGCSHLSNEKDVPRQAAGTSLDMSKMAGPNELSADTKVQDTTFGKDGGPRTSILKVNGQLKSFATVGKEALVALGVAGDLIGAALIIIDFVDHNWVGGAIGLTGLAAGVAAAAAISGPLGWVVGGAIATFFAILPLALKDPKPPADRTNVQQIIQWKMFGDKDHTGNEKCQEDHDDVKGNKDCQALYGPGTLTMALGFNNFDSIAFLIYFNDGYAMSIQDMAPKFYVIDENKAGDGSDQIATITCHNKKGTAAGKAGVVGGDKGSVCANPTFQINRALVTLPHLNETGDKVFDRIIPAPGGDCKLISYPGDTAFPNYGFTLTGIPSAIACGLNAGINVGEGKIIPVDGDDNGKPLTPGSDAEQSTDGQGGACVKPPDRNTNPFKPLAQADYLCLFKEGDPAFCLPPGTYGRQHGLGFEIKDVDTLTLPAFPGPTQWGLKTHWKWENQAHQRTTKYDDREYKANQDPTKKSDDFTKFKDDMNQMDMNESGESTFTVEGPGDGPDHVCCLFSEPNFGGNVWCVGEGGGDTLPQWSNVAQSVSCHAGAQATLYAKEYGDCGGAVIKGNLEDLKNEPFGNQKDTFSRNVKALWVAKV</sequence>
<feature type="transmembrane region" description="Helical" evidence="2">
    <location>
        <begin position="371"/>
        <end position="388"/>
    </location>
</feature>
<keyword evidence="2" id="KW-0472">Membrane</keyword>
<evidence type="ECO:0000313" key="3">
    <source>
        <dbReference type="EMBL" id="MDI1485869.1"/>
    </source>
</evidence>
<feature type="transmembrane region" description="Helical" evidence="2">
    <location>
        <begin position="345"/>
        <end position="365"/>
    </location>
</feature>
<dbReference type="EMBL" id="JAPUFD010000002">
    <property type="protein sequence ID" value="MDI1485869.1"/>
    <property type="molecule type" value="Genomic_DNA"/>
</dbReference>
<evidence type="ECO:0000256" key="1">
    <source>
        <dbReference type="SAM" id="MobiDB-lite"/>
    </source>
</evidence>
<feature type="region of interest" description="Disordered" evidence="1">
    <location>
        <begin position="595"/>
        <end position="630"/>
    </location>
</feature>
<organism evidence="3 4">
    <name type="scientific">Ramalina farinacea</name>
    <dbReference type="NCBI Taxonomy" id="258253"/>
    <lineage>
        <taxon>Eukaryota</taxon>
        <taxon>Fungi</taxon>
        <taxon>Dikarya</taxon>
        <taxon>Ascomycota</taxon>
        <taxon>Pezizomycotina</taxon>
        <taxon>Lecanoromycetes</taxon>
        <taxon>OSLEUM clade</taxon>
        <taxon>Lecanoromycetidae</taxon>
        <taxon>Lecanorales</taxon>
        <taxon>Lecanorineae</taxon>
        <taxon>Ramalinaceae</taxon>
        <taxon>Ramalina</taxon>
    </lineage>
</organism>
<keyword evidence="2" id="KW-1133">Transmembrane helix</keyword>
<keyword evidence="4" id="KW-1185">Reference proteome</keyword>
<evidence type="ECO:0000313" key="4">
    <source>
        <dbReference type="Proteomes" id="UP001161017"/>
    </source>
</evidence>
<dbReference type="AlphaFoldDB" id="A0AA43QIC3"/>
<protein>
    <submittedName>
        <fullName evidence="3">Uncharacterized protein</fullName>
    </submittedName>
</protein>
<proteinExistence type="predicted"/>